<dbReference type="Proteomes" id="UP000018211">
    <property type="component" value="Unassembled WGS sequence"/>
</dbReference>
<dbReference type="GO" id="GO:0016491">
    <property type="term" value="F:oxidoreductase activity"/>
    <property type="evidence" value="ECO:0007669"/>
    <property type="project" value="UniProtKB-KW"/>
</dbReference>
<proteinExistence type="predicted"/>
<evidence type="ECO:0000259" key="3">
    <source>
        <dbReference type="Pfam" id="PF08240"/>
    </source>
</evidence>
<dbReference type="Pfam" id="PF00107">
    <property type="entry name" value="ADH_zinc_N"/>
    <property type="match status" value="1"/>
</dbReference>
<dbReference type="Gene3D" id="3.90.180.10">
    <property type="entry name" value="Medium-chain alcohol dehydrogenases, catalytic domain"/>
    <property type="match status" value="1"/>
</dbReference>
<dbReference type="PANTHER" id="PTHR43401:SF2">
    <property type="entry name" value="L-THREONINE 3-DEHYDROGENASE"/>
    <property type="match status" value="1"/>
</dbReference>
<reference evidence="4 5" key="1">
    <citation type="journal article" date="2013" name="ISME J.">
        <title>Comparative genomics of pathogenic lineages of Vibrio nigripulchritudo identifies virulence-associated traits.</title>
        <authorList>
            <person name="Goudenege D."/>
            <person name="Labreuche Y."/>
            <person name="Krin E."/>
            <person name="Ansquer D."/>
            <person name="Mangenot S."/>
            <person name="Calteau A."/>
            <person name="Medigue C."/>
            <person name="Mazel D."/>
            <person name="Polz M.F."/>
            <person name="Le Roux F."/>
        </authorList>
    </citation>
    <scope>NUCLEOTIDE SEQUENCE [LARGE SCALE GENOMIC DNA]</scope>
    <source>
        <strain evidence="4 5">SOn1</strain>
    </source>
</reference>
<protein>
    <submittedName>
        <fullName evidence="4">Sugar dehydrogenase</fullName>
    </submittedName>
</protein>
<dbReference type="InterPro" id="IPR013149">
    <property type="entry name" value="ADH-like_C"/>
</dbReference>
<name>A0AAV2VV57_9VIBR</name>
<dbReference type="SUPFAM" id="SSF50129">
    <property type="entry name" value="GroES-like"/>
    <property type="match status" value="1"/>
</dbReference>
<dbReference type="InterPro" id="IPR050129">
    <property type="entry name" value="Zn_alcohol_dh"/>
</dbReference>
<organism evidence="4 5">
    <name type="scientific">Vibrio nigripulchritudo SOn1</name>
    <dbReference type="NCBI Taxonomy" id="1238450"/>
    <lineage>
        <taxon>Bacteria</taxon>
        <taxon>Pseudomonadati</taxon>
        <taxon>Pseudomonadota</taxon>
        <taxon>Gammaproteobacteria</taxon>
        <taxon>Vibrionales</taxon>
        <taxon>Vibrionaceae</taxon>
        <taxon>Vibrio</taxon>
    </lineage>
</organism>
<gene>
    <name evidence="4" type="ORF">VIBNISOn1_560138</name>
</gene>
<dbReference type="EMBL" id="CAOF01000149">
    <property type="protein sequence ID" value="CCO48601.1"/>
    <property type="molecule type" value="Genomic_DNA"/>
</dbReference>
<dbReference type="RefSeq" id="WP_022613039.1">
    <property type="nucleotide sequence ID" value="NZ_LK391965.1"/>
</dbReference>
<accession>A0AAV2VV57</accession>
<dbReference type="InterPro" id="IPR036291">
    <property type="entry name" value="NAD(P)-bd_dom_sf"/>
</dbReference>
<dbReference type="Gene3D" id="3.40.50.720">
    <property type="entry name" value="NAD(P)-binding Rossmann-like Domain"/>
    <property type="match status" value="1"/>
</dbReference>
<evidence type="ECO:0000259" key="2">
    <source>
        <dbReference type="Pfam" id="PF00107"/>
    </source>
</evidence>
<dbReference type="InterPro" id="IPR013154">
    <property type="entry name" value="ADH-like_N"/>
</dbReference>
<dbReference type="Pfam" id="PF08240">
    <property type="entry name" value="ADH_N"/>
    <property type="match status" value="1"/>
</dbReference>
<evidence type="ECO:0000256" key="1">
    <source>
        <dbReference type="ARBA" id="ARBA00023002"/>
    </source>
</evidence>
<comment type="caution">
    <text evidence="4">The sequence shown here is derived from an EMBL/GenBank/DDBJ whole genome shotgun (WGS) entry which is preliminary data.</text>
</comment>
<sequence>MKALVYTNTNEVTFESQTKPTPAEGEVQVQVEKAGICGSDMHAYHGHDPRRVPPLILGHEACGIAMNGKYLGKRVVLNPLLTCMQCEDCLSGRTHLCVNRTAIGLKKPGAFAEYTVIPEQNLVPVPEGMKPEHAALTEPTATALHASELIEKHMHRTLSDSRAVVIGAGSIGLLCALFLKLKGVARVTLSDTNADRLETAKRAGIQYLHNPLTDDPLPDSSIEVVIDAVGSSHTRKAGMSVIKQGGVFLHVGLQDSSGEFDVRKMTLQEITVLGSFSYTQLDMISAIEILHRGALGDLSWIEERPLSQGSQAFSDLDNNRTAAAKIILDINA</sequence>
<dbReference type="SUPFAM" id="SSF51735">
    <property type="entry name" value="NAD(P)-binding Rossmann-fold domains"/>
    <property type="match status" value="1"/>
</dbReference>
<dbReference type="AlphaFoldDB" id="A0AAV2VV57"/>
<evidence type="ECO:0000313" key="5">
    <source>
        <dbReference type="Proteomes" id="UP000018211"/>
    </source>
</evidence>
<evidence type="ECO:0000313" key="4">
    <source>
        <dbReference type="EMBL" id="CCO48601.1"/>
    </source>
</evidence>
<feature type="domain" description="Alcohol dehydrogenase-like N-terminal" evidence="3">
    <location>
        <begin position="24"/>
        <end position="127"/>
    </location>
</feature>
<dbReference type="InterPro" id="IPR011032">
    <property type="entry name" value="GroES-like_sf"/>
</dbReference>
<dbReference type="PANTHER" id="PTHR43401">
    <property type="entry name" value="L-THREONINE 3-DEHYDROGENASE"/>
    <property type="match status" value="1"/>
</dbReference>
<keyword evidence="1" id="KW-0560">Oxidoreductase</keyword>
<feature type="domain" description="Alcohol dehydrogenase-like C-terminal" evidence="2">
    <location>
        <begin position="171"/>
        <end position="290"/>
    </location>
</feature>